<dbReference type="InterPro" id="IPR025738">
    <property type="entry name" value="BatD"/>
</dbReference>
<keyword evidence="1" id="KW-0472">Membrane</keyword>
<dbReference type="AlphaFoldDB" id="A0A1I0ERQ2"/>
<organism evidence="3 4">
    <name type="scientific">Thalassotalea agarivorans</name>
    <name type="common">Thalassomonas agarivorans</name>
    <dbReference type="NCBI Taxonomy" id="349064"/>
    <lineage>
        <taxon>Bacteria</taxon>
        <taxon>Pseudomonadati</taxon>
        <taxon>Pseudomonadota</taxon>
        <taxon>Gammaproteobacteria</taxon>
        <taxon>Alteromonadales</taxon>
        <taxon>Colwelliaceae</taxon>
        <taxon>Thalassotalea</taxon>
    </lineage>
</organism>
<accession>A0A1I0ERQ2</accession>
<evidence type="ECO:0000313" key="4">
    <source>
        <dbReference type="Proteomes" id="UP000199308"/>
    </source>
</evidence>
<feature type="transmembrane region" description="Helical" evidence="1">
    <location>
        <begin position="299"/>
        <end position="318"/>
    </location>
</feature>
<keyword evidence="1" id="KW-1133">Transmembrane helix</keyword>
<dbReference type="OrthoDB" id="5293418at2"/>
<dbReference type="RefSeq" id="WP_093329594.1">
    <property type="nucleotide sequence ID" value="NZ_AP027363.1"/>
</dbReference>
<dbReference type="PANTHER" id="PTHR40940:SF1">
    <property type="entry name" value="PROTEIN BATD"/>
    <property type="match status" value="1"/>
</dbReference>
<keyword evidence="2" id="KW-0732">Signal</keyword>
<evidence type="ECO:0000256" key="2">
    <source>
        <dbReference type="SAM" id="SignalP"/>
    </source>
</evidence>
<name>A0A1I0ERQ2_THASX</name>
<keyword evidence="1" id="KW-0812">Transmembrane</keyword>
<dbReference type="EMBL" id="FOHK01000008">
    <property type="protein sequence ID" value="SET48043.1"/>
    <property type="molecule type" value="Genomic_DNA"/>
</dbReference>
<dbReference type="Proteomes" id="UP000199308">
    <property type="component" value="Unassembled WGS sequence"/>
</dbReference>
<reference evidence="3 4" key="1">
    <citation type="submission" date="2016-10" db="EMBL/GenBank/DDBJ databases">
        <authorList>
            <person name="de Groot N.N."/>
        </authorList>
    </citation>
    <scope>NUCLEOTIDE SEQUENCE [LARGE SCALE GENOMIC DNA]</scope>
    <source>
        <strain evidence="3 4">DSM 19706</strain>
    </source>
</reference>
<gene>
    <name evidence="3" type="ORF">SAMN05660429_01912</name>
</gene>
<feature type="signal peptide" evidence="2">
    <location>
        <begin position="1"/>
        <end position="19"/>
    </location>
</feature>
<dbReference type="PANTHER" id="PTHR40940">
    <property type="entry name" value="PROTEIN BATD-RELATED"/>
    <property type="match status" value="1"/>
</dbReference>
<feature type="chain" id="PRO_5011520420" evidence="2">
    <location>
        <begin position="20"/>
        <end position="430"/>
    </location>
</feature>
<sequence>MNKLLTTLLMLCTSFALNANTIETLIKNNELSVEFSISSKPPYMVKEPLILEVTIATNRWFAKGTDVRLPSMPNIVFMPVSGLAVNGTKQVNYETWATQTRYITIFPMRDGNYQLPAFRIFVSVNHDELGVVEGEYQTQSLAFSTELPEGLTENDAYFVSSNARISIKDDYQADKEYKIGEAVQKTLTVTATGIPAMMLPEFTVKQVDGISIYQKPAELSDKSNRGDIIGARTEQITYIFERPGNYTIPAQEIVWFNNELNMVQTLTIPEETWEISGGTLLDRLRAYKAAPLSQVPKQVILTAIIAILFVLLLIYAFIKRKQLAQFYKKITHYERRQQKSTYLSAIKSNNYQGALWALYRYYGSSQTATLTHLFASDTNKAVVFKQLLILAYGKSEETPLSLQQAKLLIEKTRANIKHIGFAQYEQKIKL</sequence>
<evidence type="ECO:0000313" key="3">
    <source>
        <dbReference type="EMBL" id="SET48043.1"/>
    </source>
</evidence>
<keyword evidence="4" id="KW-1185">Reference proteome</keyword>
<dbReference type="STRING" id="349064.SAMN05660429_01912"/>
<evidence type="ECO:0000256" key="1">
    <source>
        <dbReference type="SAM" id="Phobius"/>
    </source>
</evidence>
<proteinExistence type="predicted"/>
<protein>
    <submittedName>
        <fullName evidence="3">Oxygen tolerance</fullName>
    </submittedName>
</protein>